<dbReference type="AlphaFoldDB" id="A0AAD4DFY4"/>
<dbReference type="GO" id="GO:0003950">
    <property type="term" value="F:NAD+ poly-ADP-ribosyltransferase activity"/>
    <property type="evidence" value="ECO:0007669"/>
    <property type="project" value="InterPro"/>
</dbReference>
<dbReference type="PANTHER" id="PTHR45740:SF2">
    <property type="entry name" value="POLY [ADP-RIBOSE] POLYMERASE"/>
    <property type="match status" value="1"/>
</dbReference>
<name>A0AAD4DFY4_9FUNG</name>
<evidence type="ECO:0000313" key="4">
    <source>
        <dbReference type="Proteomes" id="UP001194580"/>
    </source>
</evidence>
<dbReference type="Gene3D" id="3.90.228.10">
    <property type="match status" value="1"/>
</dbReference>
<evidence type="ECO:0000313" key="3">
    <source>
        <dbReference type="EMBL" id="KAG0277148.1"/>
    </source>
</evidence>
<evidence type="ECO:0000256" key="1">
    <source>
        <dbReference type="SAM" id="MobiDB-lite"/>
    </source>
</evidence>
<dbReference type="InterPro" id="IPR012317">
    <property type="entry name" value="Poly(ADP-ribose)pol_cat_dom"/>
</dbReference>
<organism evidence="3 4">
    <name type="scientific">Linnemannia exigua</name>
    <dbReference type="NCBI Taxonomy" id="604196"/>
    <lineage>
        <taxon>Eukaryota</taxon>
        <taxon>Fungi</taxon>
        <taxon>Fungi incertae sedis</taxon>
        <taxon>Mucoromycota</taxon>
        <taxon>Mortierellomycotina</taxon>
        <taxon>Mortierellomycetes</taxon>
        <taxon>Mortierellales</taxon>
        <taxon>Mortierellaceae</taxon>
        <taxon>Linnemannia</taxon>
    </lineage>
</organism>
<reference evidence="3" key="1">
    <citation type="journal article" date="2020" name="Fungal Divers.">
        <title>Resolving the Mortierellaceae phylogeny through synthesis of multi-gene phylogenetics and phylogenomics.</title>
        <authorList>
            <person name="Vandepol N."/>
            <person name="Liber J."/>
            <person name="Desiro A."/>
            <person name="Na H."/>
            <person name="Kennedy M."/>
            <person name="Barry K."/>
            <person name="Grigoriev I.V."/>
            <person name="Miller A.N."/>
            <person name="O'Donnell K."/>
            <person name="Stajich J.E."/>
            <person name="Bonito G."/>
        </authorList>
    </citation>
    <scope>NUCLEOTIDE SEQUENCE</scope>
    <source>
        <strain evidence="3">NRRL 28262</strain>
    </source>
</reference>
<dbReference type="InterPro" id="IPR051712">
    <property type="entry name" value="ARTD-AVP"/>
</dbReference>
<feature type="non-terminal residue" evidence="3">
    <location>
        <position position="1"/>
    </location>
</feature>
<dbReference type="EMBL" id="JAAAIL010000299">
    <property type="protein sequence ID" value="KAG0277148.1"/>
    <property type="molecule type" value="Genomic_DNA"/>
</dbReference>
<sequence>MSSNINRPEVSDLFKEFFENCSPEFEQANAVPYDTSMPQFTSSVYPHLHPDATYGLDPRTALLNITPHTHPELCNFVAQDFLDHTRIPADFQISSVRILRNPLIWARYQAEKQLRRKLAAERRDLVAQERAKGSNSVHAQPPSAANEEDPEELYRDEILYHGTPQMRIPAILINGLEPRMTMRASYGQGVYFSDSIEKCMQYVDYQASMQQEYTIIMCSVLLGRVMADAHEKGKRNMNPQVKFLPPSFDSAVEIDCYKEWIVTEKSQILPLCVITFKTTNQADTFHRLGSFQTLFKHAGHVPKSMHDIQK</sequence>
<evidence type="ECO:0000259" key="2">
    <source>
        <dbReference type="Pfam" id="PF00644"/>
    </source>
</evidence>
<proteinExistence type="predicted"/>
<comment type="caution">
    <text evidence="3">The sequence shown here is derived from an EMBL/GenBank/DDBJ whole genome shotgun (WGS) entry which is preliminary data.</text>
</comment>
<feature type="region of interest" description="Disordered" evidence="1">
    <location>
        <begin position="129"/>
        <end position="151"/>
    </location>
</feature>
<accession>A0AAD4DFY4</accession>
<dbReference type="PANTHER" id="PTHR45740">
    <property type="entry name" value="POLY [ADP-RIBOSE] POLYMERASE"/>
    <property type="match status" value="1"/>
</dbReference>
<dbReference type="GO" id="GO:1990404">
    <property type="term" value="F:NAD+-protein mono-ADP-ribosyltransferase activity"/>
    <property type="evidence" value="ECO:0007669"/>
    <property type="project" value="TreeGrafter"/>
</dbReference>
<dbReference type="Proteomes" id="UP001194580">
    <property type="component" value="Unassembled WGS sequence"/>
</dbReference>
<dbReference type="SUPFAM" id="SSF56399">
    <property type="entry name" value="ADP-ribosylation"/>
    <property type="match status" value="1"/>
</dbReference>
<protein>
    <recommendedName>
        <fullName evidence="2">PARP catalytic domain-containing protein</fullName>
    </recommendedName>
</protein>
<gene>
    <name evidence="3" type="ORF">BGZ95_006398</name>
</gene>
<dbReference type="GO" id="GO:0005634">
    <property type="term" value="C:nucleus"/>
    <property type="evidence" value="ECO:0007669"/>
    <property type="project" value="TreeGrafter"/>
</dbReference>
<dbReference type="Pfam" id="PF00644">
    <property type="entry name" value="PARP"/>
    <property type="match status" value="1"/>
</dbReference>
<keyword evidence="4" id="KW-1185">Reference proteome</keyword>
<feature type="domain" description="PARP catalytic" evidence="2">
    <location>
        <begin position="99"/>
        <end position="236"/>
    </location>
</feature>